<dbReference type="EMBL" id="LGUT01003741">
    <property type="protein sequence ID" value="KOG77908.1"/>
    <property type="molecule type" value="Genomic_DNA"/>
</dbReference>
<reference evidence="1 2" key="1">
    <citation type="submission" date="2015-07" db="EMBL/GenBank/DDBJ databases">
        <authorList>
            <person name="Ju K.-S."/>
            <person name="Doroghazi J.R."/>
            <person name="Metcalf W.W."/>
        </authorList>
    </citation>
    <scope>NUCLEOTIDE SEQUENCE [LARGE SCALE GENOMIC DNA]</scope>
    <source>
        <strain evidence="1 2">NRRL B-3589</strain>
    </source>
</reference>
<comment type="caution">
    <text evidence="1">The sequence shown here is derived from an EMBL/GenBank/DDBJ whole genome shotgun (WGS) entry which is preliminary data.</text>
</comment>
<feature type="non-terminal residue" evidence="1">
    <location>
        <position position="1"/>
    </location>
</feature>
<keyword evidence="2" id="KW-1185">Reference proteome</keyword>
<name>A0ABR5IUV3_9ACTN</name>
<proteinExistence type="predicted"/>
<dbReference type="Proteomes" id="UP000037020">
    <property type="component" value="Unassembled WGS sequence"/>
</dbReference>
<protein>
    <submittedName>
        <fullName evidence="1">Uncharacterized protein</fullName>
    </submittedName>
</protein>
<evidence type="ECO:0000313" key="1">
    <source>
        <dbReference type="EMBL" id="KOG77908.1"/>
    </source>
</evidence>
<gene>
    <name evidence="1" type="ORF">ADK38_39485</name>
</gene>
<sequence length="149" mass="16399">AESRQGGRAAELRARGPRAYAPALVNSVRAVHKETGTTVFDPGDPKSVFAFDLTVVPEGRPPYRVEVHHPLDLQNLLHRTSAVVEYDPRQPWRVVVPNNPPGEWLARAQRLDPEAVRAAGGPLRAWPAGFQILAMALVESGLLCWWLLG</sequence>
<evidence type="ECO:0000313" key="2">
    <source>
        <dbReference type="Proteomes" id="UP000037020"/>
    </source>
</evidence>
<accession>A0ABR5IUV3</accession>
<organism evidence="1 2">
    <name type="scientific">Streptomyces varsoviensis</name>
    <dbReference type="NCBI Taxonomy" id="67373"/>
    <lineage>
        <taxon>Bacteria</taxon>
        <taxon>Bacillati</taxon>
        <taxon>Actinomycetota</taxon>
        <taxon>Actinomycetes</taxon>
        <taxon>Kitasatosporales</taxon>
        <taxon>Streptomycetaceae</taxon>
        <taxon>Streptomyces</taxon>
    </lineage>
</organism>